<dbReference type="CDD" id="cd02973">
    <property type="entry name" value="TRX_GRX_like"/>
    <property type="match status" value="1"/>
</dbReference>
<dbReference type="InterPro" id="IPR036249">
    <property type="entry name" value="Thioredoxin-like_sf"/>
</dbReference>
<organism evidence="4 5">
    <name type="scientific">Sulfuracidifex metallicus DSM 6482 = JCM 9184</name>
    <dbReference type="NCBI Taxonomy" id="523847"/>
    <lineage>
        <taxon>Archaea</taxon>
        <taxon>Thermoproteota</taxon>
        <taxon>Thermoprotei</taxon>
        <taxon>Sulfolobales</taxon>
        <taxon>Sulfolobaceae</taxon>
        <taxon>Sulfuracidifex</taxon>
    </lineage>
</organism>
<dbReference type="Proteomes" id="UP000470772">
    <property type="component" value="Unassembled WGS sequence"/>
</dbReference>
<evidence type="ECO:0000256" key="1">
    <source>
        <dbReference type="ARBA" id="ARBA00007787"/>
    </source>
</evidence>
<dbReference type="PANTHER" id="PTHR37170">
    <property type="entry name" value="GLUTAREDOXIN-RELATED"/>
    <property type="match status" value="1"/>
</dbReference>
<evidence type="ECO:0000259" key="2">
    <source>
        <dbReference type="Pfam" id="PF13192"/>
    </source>
</evidence>
<feature type="domain" description="Thioredoxin-like fold" evidence="2">
    <location>
        <begin position="103"/>
        <end position="176"/>
    </location>
</feature>
<dbReference type="SUPFAM" id="SSF52833">
    <property type="entry name" value="Thioredoxin-like"/>
    <property type="match status" value="1"/>
</dbReference>
<dbReference type="AlphaFoldDB" id="A0A6A9QP14"/>
<evidence type="ECO:0000313" key="4">
    <source>
        <dbReference type="EMBL" id="MUN29899.1"/>
    </source>
</evidence>
<dbReference type="RefSeq" id="WP_054838475.1">
    <property type="nucleotide sequence ID" value="NZ_BBBY01000009.1"/>
</dbReference>
<accession>A0A6A9QP14</accession>
<dbReference type="PANTHER" id="PTHR37170:SF1">
    <property type="entry name" value="GLUTAREDOXIN-LIKE PROTEIN"/>
    <property type="match status" value="1"/>
</dbReference>
<proteinExistence type="inferred from homology"/>
<gene>
    <name evidence="4" type="ORF">GC250_10755</name>
</gene>
<protein>
    <submittedName>
        <fullName evidence="4">Glutaredoxin</fullName>
    </submittedName>
</protein>
<keyword evidence="5" id="KW-1185">Reference proteome</keyword>
<dbReference type="Pfam" id="PF13192">
    <property type="entry name" value="Thioredoxin_3"/>
    <property type="match status" value="1"/>
</dbReference>
<dbReference type="InterPro" id="IPR012336">
    <property type="entry name" value="Thioredoxin-like_fold"/>
</dbReference>
<name>A0A6A9QP14_SULME</name>
<sequence length="184" mass="20737">MSYDPIVEQYIKAIKPNVRVTHCKAGDILEPLTSAIEVTEKEECDKPFIEVSRKGESRNIFVYKGVPMINEFWPFLNALVRVSNNLVHLEDKEKEMASQLAGNVKLFVTPDCTKCPIAAELLYQVAILNDKVNLEIIDSSVYDDLANKFRVMSVPKIIVNDKTEVPGGFPPDIILKMILKATQK</sequence>
<dbReference type="EMBL" id="WGGD01000005">
    <property type="protein sequence ID" value="MUN29899.1"/>
    <property type="molecule type" value="Genomic_DNA"/>
</dbReference>
<comment type="caution">
    <text evidence="4">The sequence shown here is derived from an EMBL/GenBank/DDBJ whole genome shotgun (WGS) entry which is preliminary data.</text>
</comment>
<feature type="domain" description="SSO1120-like N-terminal thioredoxin-like" evidence="3">
    <location>
        <begin position="3"/>
        <end position="85"/>
    </location>
</feature>
<comment type="similarity">
    <text evidence="1">Belongs to the glutaredoxin family.</text>
</comment>
<evidence type="ECO:0000259" key="3">
    <source>
        <dbReference type="Pfam" id="PF21873"/>
    </source>
</evidence>
<reference evidence="4 5" key="1">
    <citation type="submission" date="2019-10" db="EMBL/GenBank/DDBJ databases">
        <title>Sequencing and Assembly of Multiple Reported Metal-Biooxidizing Members of the Extremely Thermoacidophilic Archaeal Family Sulfolobaceae.</title>
        <authorList>
            <person name="Counts J.A."/>
            <person name="Kelly R.M."/>
        </authorList>
    </citation>
    <scope>NUCLEOTIDE SEQUENCE [LARGE SCALE GENOMIC DNA]</scope>
    <source>
        <strain evidence="4 5">DSM 6482</strain>
    </source>
</reference>
<dbReference type="Pfam" id="PF21873">
    <property type="entry name" value="Thioredoxin_17"/>
    <property type="match status" value="1"/>
</dbReference>
<dbReference type="Gene3D" id="3.40.30.80">
    <property type="match status" value="1"/>
</dbReference>
<dbReference type="InterPro" id="IPR054067">
    <property type="entry name" value="SSO1120-like_N"/>
</dbReference>
<dbReference type="OrthoDB" id="35385at2157"/>
<evidence type="ECO:0000313" key="5">
    <source>
        <dbReference type="Proteomes" id="UP000470772"/>
    </source>
</evidence>